<organism evidence="1">
    <name type="scientific">Caulobacter sp. (strain K31)</name>
    <dbReference type="NCBI Taxonomy" id="366602"/>
    <lineage>
        <taxon>Bacteria</taxon>
        <taxon>Pseudomonadati</taxon>
        <taxon>Pseudomonadota</taxon>
        <taxon>Alphaproteobacteria</taxon>
        <taxon>Caulobacterales</taxon>
        <taxon>Caulobacteraceae</taxon>
        <taxon>Caulobacter</taxon>
    </lineage>
</organism>
<accession>B0TA00</accession>
<dbReference type="HOGENOM" id="CLU_3041649_0_0_5"/>
<name>B0TA00_CAUSK</name>
<gene>
    <name evidence="1" type="ordered locus">Caul_5435</name>
</gene>
<geneLocation type="plasmid" evidence="1">
    <name>pCAUL02</name>
</geneLocation>
<proteinExistence type="predicted"/>
<dbReference type="EMBL" id="CP000929">
    <property type="protein sequence ID" value="ABZ74549.1"/>
    <property type="molecule type" value="Genomic_DNA"/>
</dbReference>
<reference evidence="1" key="1">
    <citation type="submission" date="2008-01" db="EMBL/GenBank/DDBJ databases">
        <title>Complete sequence of plasmid2 pCAUL02 of Caulobacter sp. K31.</title>
        <authorList>
            <consortium name="US DOE Joint Genome Institute"/>
            <person name="Copeland A."/>
            <person name="Lucas S."/>
            <person name="Lapidus A."/>
            <person name="Barry K."/>
            <person name="Glavina del Rio T."/>
            <person name="Dalin E."/>
            <person name="Tice H."/>
            <person name="Pitluck S."/>
            <person name="Bruce D."/>
            <person name="Goodwin L."/>
            <person name="Thompson L.S."/>
            <person name="Brettin T."/>
            <person name="Detter J.C."/>
            <person name="Han C."/>
            <person name="Schmutz J."/>
            <person name="Larimer F."/>
            <person name="Land M."/>
            <person name="Hauser L."/>
            <person name="Kyrpides N."/>
            <person name="Kim E."/>
            <person name="Stephens C."/>
            <person name="Richardson P."/>
        </authorList>
    </citation>
    <scope>NUCLEOTIDE SEQUENCE [LARGE SCALE GENOMIC DNA]</scope>
    <source>
        <strain evidence="1">K31</strain>
        <plasmid evidence="1">pCAUL02</plasmid>
    </source>
</reference>
<sequence length="54" mass="6043">MTTQRNKVYAVTVITAVAQQLGLGEDSIKAFTDEGVEELQALLEAYRQDPNLFR</sequence>
<evidence type="ECO:0000313" key="1">
    <source>
        <dbReference type="EMBL" id="ABZ74549.1"/>
    </source>
</evidence>
<dbReference type="AlphaFoldDB" id="B0TA00"/>
<dbReference type="KEGG" id="cak:Caul_5435"/>
<keyword evidence="1" id="KW-0614">Plasmid</keyword>
<protein>
    <submittedName>
        <fullName evidence="1">Uncharacterized protein</fullName>
    </submittedName>
</protein>